<evidence type="ECO:0000313" key="2">
    <source>
        <dbReference type="Proteomes" id="UP001056120"/>
    </source>
</evidence>
<dbReference type="Proteomes" id="UP001056120">
    <property type="component" value="Linkage Group LG18"/>
</dbReference>
<evidence type="ECO:0000313" key="1">
    <source>
        <dbReference type="EMBL" id="KAI3755871.1"/>
    </source>
</evidence>
<name>A0ACB9EAX9_9ASTR</name>
<keyword evidence="2" id="KW-1185">Reference proteome</keyword>
<proteinExistence type="predicted"/>
<sequence length="95" mass="10909">MIIFMSCKAVMAPVIAPTQAPRTSPVSVAEEEEEYREQRCNRASDESHESSVEEKLELRMSHWRRVELGLKKREVGIYRRENRGECINGGTEKAT</sequence>
<accession>A0ACB9EAX9</accession>
<protein>
    <submittedName>
        <fullName evidence="1">Uncharacterized protein</fullName>
    </submittedName>
</protein>
<gene>
    <name evidence="1" type="ORF">L1987_55680</name>
</gene>
<dbReference type="EMBL" id="CM042035">
    <property type="protein sequence ID" value="KAI3755871.1"/>
    <property type="molecule type" value="Genomic_DNA"/>
</dbReference>
<organism evidence="1 2">
    <name type="scientific">Smallanthus sonchifolius</name>
    <dbReference type="NCBI Taxonomy" id="185202"/>
    <lineage>
        <taxon>Eukaryota</taxon>
        <taxon>Viridiplantae</taxon>
        <taxon>Streptophyta</taxon>
        <taxon>Embryophyta</taxon>
        <taxon>Tracheophyta</taxon>
        <taxon>Spermatophyta</taxon>
        <taxon>Magnoliopsida</taxon>
        <taxon>eudicotyledons</taxon>
        <taxon>Gunneridae</taxon>
        <taxon>Pentapetalae</taxon>
        <taxon>asterids</taxon>
        <taxon>campanulids</taxon>
        <taxon>Asterales</taxon>
        <taxon>Asteraceae</taxon>
        <taxon>Asteroideae</taxon>
        <taxon>Heliantheae alliance</taxon>
        <taxon>Millerieae</taxon>
        <taxon>Smallanthus</taxon>
    </lineage>
</organism>
<comment type="caution">
    <text evidence="1">The sequence shown here is derived from an EMBL/GenBank/DDBJ whole genome shotgun (WGS) entry which is preliminary data.</text>
</comment>
<reference evidence="1 2" key="2">
    <citation type="journal article" date="2022" name="Mol. Ecol. Resour.">
        <title>The genomes of chicory, endive, great burdock and yacon provide insights into Asteraceae paleo-polyploidization history and plant inulin production.</title>
        <authorList>
            <person name="Fan W."/>
            <person name="Wang S."/>
            <person name="Wang H."/>
            <person name="Wang A."/>
            <person name="Jiang F."/>
            <person name="Liu H."/>
            <person name="Zhao H."/>
            <person name="Xu D."/>
            <person name="Zhang Y."/>
        </authorList>
    </citation>
    <scope>NUCLEOTIDE SEQUENCE [LARGE SCALE GENOMIC DNA]</scope>
    <source>
        <strain evidence="2">cv. Yunnan</strain>
        <tissue evidence="1">Leaves</tissue>
    </source>
</reference>
<reference evidence="2" key="1">
    <citation type="journal article" date="2022" name="Mol. Ecol. Resour.">
        <title>The genomes of chicory, endive, great burdock and yacon provide insights into Asteraceae palaeo-polyploidization history and plant inulin production.</title>
        <authorList>
            <person name="Fan W."/>
            <person name="Wang S."/>
            <person name="Wang H."/>
            <person name="Wang A."/>
            <person name="Jiang F."/>
            <person name="Liu H."/>
            <person name="Zhao H."/>
            <person name="Xu D."/>
            <person name="Zhang Y."/>
        </authorList>
    </citation>
    <scope>NUCLEOTIDE SEQUENCE [LARGE SCALE GENOMIC DNA]</scope>
    <source>
        <strain evidence="2">cv. Yunnan</strain>
    </source>
</reference>